<evidence type="ECO:0000313" key="4">
    <source>
        <dbReference type="Proteomes" id="UP000241868"/>
    </source>
</evidence>
<dbReference type="OrthoDB" id="2514702at2"/>
<dbReference type="Proteomes" id="UP000241868">
    <property type="component" value="Unassembled WGS sequence"/>
</dbReference>
<dbReference type="GO" id="GO:0016020">
    <property type="term" value="C:membrane"/>
    <property type="evidence" value="ECO:0007669"/>
    <property type="project" value="InterPro"/>
</dbReference>
<dbReference type="PANTHER" id="PTHR34220:SF7">
    <property type="entry name" value="SENSOR HISTIDINE KINASE YPDA"/>
    <property type="match status" value="1"/>
</dbReference>
<organism evidence="3 4">
    <name type="scientific">Neisseria iguanae</name>
    <dbReference type="NCBI Taxonomy" id="90242"/>
    <lineage>
        <taxon>Bacteria</taxon>
        <taxon>Pseudomonadati</taxon>
        <taxon>Pseudomonadota</taxon>
        <taxon>Betaproteobacteria</taxon>
        <taxon>Neisseriales</taxon>
        <taxon>Neisseriaceae</taxon>
        <taxon>Neisseria</taxon>
    </lineage>
</organism>
<evidence type="ECO:0000259" key="2">
    <source>
        <dbReference type="Pfam" id="PF06580"/>
    </source>
</evidence>
<protein>
    <submittedName>
        <fullName evidence="3">Sensor histidine kinase</fullName>
    </submittedName>
</protein>
<keyword evidence="3" id="KW-0418">Kinase</keyword>
<dbReference type="InterPro" id="IPR050640">
    <property type="entry name" value="Bact_2-comp_sensor_kinase"/>
</dbReference>
<dbReference type="PANTHER" id="PTHR34220">
    <property type="entry name" value="SENSOR HISTIDINE KINASE YPDA"/>
    <property type="match status" value="1"/>
</dbReference>
<name>A0A2P7U080_9NEIS</name>
<dbReference type="RefSeq" id="WP_106741517.1">
    <property type="nucleotide sequence ID" value="NZ_PXYY01000034.1"/>
</dbReference>
<comment type="caution">
    <text evidence="3">The sequence shown here is derived from an EMBL/GenBank/DDBJ whole genome shotgun (WGS) entry which is preliminary data.</text>
</comment>
<keyword evidence="4" id="KW-1185">Reference proteome</keyword>
<keyword evidence="1" id="KW-0812">Transmembrane</keyword>
<dbReference type="InterPro" id="IPR010559">
    <property type="entry name" value="Sig_transdc_His_kin_internal"/>
</dbReference>
<feature type="transmembrane region" description="Helical" evidence="1">
    <location>
        <begin position="20"/>
        <end position="42"/>
    </location>
</feature>
<reference evidence="3 4" key="1">
    <citation type="submission" date="2018-03" db="EMBL/GenBank/DDBJ databases">
        <title>Neisseria weixii sp. nov., isolated from the intestinal contents of Tibetan Plateau pika (Ochotona curzoniae) in Yushu, Qinghai Province, China.</title>
        <authorList>
            <person name="Gui Z."/>
        </authorList>
    </citation>
    <scope>NUCLEOTIDE SEQUENCE [LARGE SCALE GENOMIC DNA]</scope>
    <source>
        <strain evidence="3 4">ATCC 51483</strain>
    </source>
</reference>
<feature type="transmembrane region" description="Helical" evidence="1">
    <location>
        <begin position="54"/>
        <end position="75"/>
    </location>
</feature>
<keyword evidence="1" id="KW-1133">Transmembrane helix</keyword>
<dbReference type="GO" id="GO:0000155">
    <property type="term" value="F:phosphorelay sensor kinase activity"/>
    <property type="evidence" value="ECO:0007669"/>
    <property type="project" value="InterPro"/>
</dbReference>
<dbReference type="Gene3D" id="3.30.565.10">
    <property type="entry name" value="Histidine kinase-like ATPase, C-terminal domain"/>
    <property type="match status" value="1"/>
</dbReference>
<keyword evidence="1" id="KW-0472">Membrane</keyword>
<feature type="domain" description="Signal transduction histidine kinase internal region" evidence="2">
    <location>
        <begin position="149"/>
        <end position="225"/>
    </location>
</feature>
<keyword evidence="3" id="KW-0808">Transferase</keyword>
<dbReference type="InterPro" id="IPR036890">
    <property type="entry name" value="HATPase_C_sf"/>
</dbReference>
<evidence type="ECO:0000256" key="1">
    <source>
        <dbReference type="SAM" id="Phobius"/>
    </source>
</evidence>
<dbReference type="Pfam" id="PF06580">
    <property type="entry name" value="His_kinase"/>
    <property type="match status" value="1"/>
</dbReference>
<accession>A0A2P7U080</accession>
<proteinExistence type="predicted"/>
<dbReference type="EMBL" id="PXYY01000034">
    <property type="protein sequence ID" value="PSJ80351.1"/>
    <property type="molecule type" value="Genomic_DNA"/>
</dbReference>
<evidence type="ECO:0000313" key="3">
    <source>
        <dbReference type="EMBL" id="PSJ80351.1"/>
    </source>
</evidence>
<sequence>MSIIRQLSLKISQTFAVPDWRNLTTVIRLLIIVISSLLLFPLISESTLGYTEEIYRHLLWVAPVLFLILLKAFFINSFLPSLQHSKYAFFISYFINLAIFLFVEWVILNNLNDPDRFIQHFCLFNIFVLGFMFTEASRINSLAPSISEARLSALTARIRPHFLFNSLNAAISLIRLRPYDAEVLLENLANLFRAQLRDGSQSSTLGQEIEWAQEYIAIEQIRMGHLRVQVMWQHQAPDDAETPHLLLQPLLENAVFHGVESTHRPGIITVLTKLNKSSIYIRIENPYTPPDSGKNLKPHKGNSMALHNLKERLTLMYDNDAKIQSRELDGVFRVDIRLPYRKKNSDVNRLFGG</sequence>
<gene>
    <name evidence="3" type="ORF">C7N83_06665</name>
</gene>
<feature type="transmembrane region" description="Helical" evidence="1">
    <location>
        <begin position="87"/>
        <end position="111"/>
    </location>
</feature>
<dbReference type="AlphaFoldDB" id="A0A2P7U080"/>
<dbReference type="SUPFAM" id="SSF55874">
    <property type="entry name" value="ATPase domain of HSP90 chaperone/DNA topoisomerase II/histidine kinase"/>
    <property type="match status" value="1"/>
</dbReference>